<dbReference type="EMBL" id="JAZIBG010000019">
    <property type="protein sequence ID" value="MEF7613670.1"/>
    <property type="molecule type" value="Genomic_DNA"/>
</dbReference>
<organism evidence="2 3">
    <name type="scientific">Aquincola agrisoli</name>
    <dbReference type="NCBI Taxonomy" id="3119538"/>
    <lineage>
        <taxon>Bacteria</taxon>
        <taxon>Pseudomonadati</taxon>
        <taxon>Pseudomonadota</taxon>
        <taxon>Betaproteobacteria</taxon>
        <taxon>Burkholderiales</taxon>
        <taxon>Sphaerotilaceae</taxon>
        <taxon>Aquincola</taxon>
    </lineage>
</organism>
<comment type="caution">
    <text evidence="2">The sequence shown here is derived from an EMBL/GenBank/DDBJ whole genome shotgun (WGS) entry which is preliminary data.</text>
</comment>
<feature type="signal peptide" evidence="1">
    <location>
        <begin position="1"/>
        <end position="22"/>
    </location>
</feature>
<keyword evidence="3" id="KW-1185">Reference proteome</keyword>
<evidence type="ECO:0000256" key="1">
    <source>
        <dbReference type="SAM" id="SignalP"/>
    </source>
</evidence>
<feature type="chain" id="PRO_5043465893" description="DUF4189 domain-containing protein" evidence="1">
    <location>
        <begin position="23"/>
        <end position="135"/>
    </location>
</feature>
<dbReference type="Proteomes" id="UP001336250">
    <property type="component" value="Unassembled WGS sequence"/>
</dbReference>
<keyword evidence="1" id="KW-0732">Signal</keyword>
<sequence length="135" mass="13375">MKQLMALAAWAALGAAGLAACAAPAVGPAAPRAAGAAPERDALAAAIGDAACTEDVQCRTVPVGRKACGGPQAWWAWSTAQGDGARIAQAAARYTQASSAAVQESGRMSTCSIVPDPGAVCTAGRCTLRVPALLR</sequence>
<accession>A0AAW9QF36</accession>
<evidence type="ECO:0000313" key="2">
    <source>
        <dbReference type="EMBL" id="MEF7613670.1"/>
    </source>
</evidence>
<dbReference type="PROSITE" id="PS51257">
    <property type="entry name" value="PROKAR_LIPOPROTEIN"/>
    <property type="match status" value="1"/>
</dbReference>
<proteinExistence type="predicted"/>
<reference evidence="2 3" key="1">
    <citation type="submission" date="2024-02" db="EMBL/GenBank/DDBJ databases">
        <title>Genome sequence of Aquincola sp. MAHUQ-54.</title>
        <authorList>
            <person name="Huq M.A."/>
        </authorList>
    </citation>
    <scope>NUCLEOTIDE SEQUENCE [LARGE SCALE GENOMIC DNA]</scope>
    <source>
        <strain evidence="2 3">MAHUQ-54</strain>
    </source>
</reference>
<dbReference type="AlphaFoldDB" id="A0AAW9QF36"/>
<evidence type="ECO:0000313" key="3">
    <source>
        <dbReference type="Proteomes" id="UP001336250"/>
    </source>
</evidence>
<evidence type="ECO:0008006" key="4">
    <source>
        <dbReference type="Google" id="ProtNLM"/>
    </source>
</evidence>
<dbReference type="RefSeq" id="WP_332288611.1">
    <property type="nucleotide sequence ID" value="NZ_JAZIBG010000019.1"/>
</dbReference>
<gene>
    <name evidence="2" type="ORF">V4F39_07080</name>
</gene>
<name>A0AAW9QF36_9BURK</name>
<protein>
    <recommendedName>
        <fullName evidence="4">DUF4189 domain-containing protein</fullName>
    </recommendedName>
</protein>